<evidence type="ECO:0000313" key="2">
    <source>
        <dbReference type="EMBL" id="OEJ74651.1"/>
    </source>
</evidence>
<dbReference type="EMBL" id="MJGC01000063">
    <property type="protein sequence ID" value="OEJ74651.1"/>
    <property type="molecule type" value="Genomic_DNA"/>
</dbReference>
<dbReference type="OrthoDB" id="442021at2"/>
<feature type="chain" id="PRO_5009184317" description="PhoD-like phosphatase metallophosphatase domain-containing protein" evidence="1">
    <location>
        <begin position="25"/>
        <end position="297"/>
    </location>
</feature>
<accession>A0A1E5QJ66</accession>
<protein>
    <recommendedName>
        <fullName evidence="3">PhoD-like phosphatase metallophosphatase domain-containing protein</fullName>
    </recommendedName>
</protein>
<reference evidence="2" key="1">
    <citation type="submission" date="2016-09" db="EMBL/GenBank/DDBJ databases">
        <title>Draft genome of thermotolerant cyanobacterium Desertifilum sp. strain IPPAS B-1220.</title>
        <authorList>
            <person name="Sinetova M.A."/>
            <person name="Bolakhan K."/>
            <person name="Zayadan B.K."/>
            <person name="Mironov K.S."/>
            <person name="Ustinova V."/>
            <person name="Kupriyanova E.V."/>
            <person name="Sidorov R.A."/>
            <person name="Skrypnik A.N."/>
            <person name="Gogoleva N.E."/>
            <person name="Gogolev Y.V."/>
            <person name="Los D.A."/>
        </authorList>
    </citation>
    <scope>NUCLEOTIDE SEQUENCE [LARGE SCALE GENOMIC DNA]</scope>
    <source>
        <strain evidence="2">IPPAS B-1220</strain>
    </source>
</reference>
<sequence>MNKTVKVVLSALASASLAASPVFAQSYTPQISILNDGRTYQFTAGQGIYRVYYNYTGNNWTHADVAPIRINTDKAIAILPMQYTSNGLQAGASVNGRSIGRLWNLITVQEMQQRLEAMGFFVLTPSIEMYGETLQGFQGLEHFIAGVHKGNANVQTLVLTADAHIANAANPFPGAQMLVTGLHPRDFVWENRIQSRLISFYQHYGLRNIGPRVRGGQSNKEGSSLAWHPLIERAAEYNPRVAILEVAQAREIVQFAGSIQAGRQWASPLFDAVALAMAEQACADGASLAICQGESQY</sequence>
<proteinExistence type="predicted"/>
<evidence type="ECO:0000256" key="1">
    <source>
        <dbReference type="SAM" id="SignalP"/>
    </source>
</evidence>
<dbReference type="RefSeq" id="WP_069967708.1">
    <property type="nucleotide sequence ID" value="NZ_CM124774.1"/>
</dbReference>
<dbReference type="AlphaFoldDB" id="A0A1E5QJ66"/>
<feature type="signal peptide" evidence="1">
    <location>
        <begin position="1"/>
        <end position="24"/>
    </location>
</feature>
<keyword evidence="1" id="KW-0732">Signal</keyword>
<gene>
    <name evidence="2" type="ORF">BH720_13340</name>
</gene>
<evidence type="ECO:0008006" key="3">
    <source>
        <dbReference type="Google" id="ProtNLM"/>
    </source>
</evidence>
<comment type="caution">
    <text evidence="2">The sequence shown here is derived from an EMBL/GenBank/DDBJ whole genome shotgun (WGS) entry which is preliminary data.</text>
</comment>
<organism evidence="2">
    <name type="scientific">Desertifilum tharense IPPAS B-1220</name>
    <dbReference type="NCBI Taxonomy" id="1781255"/>
    <lineage>
        <taxon>Bacteria</taxon>
        <taxon>Bacillati</taxon>
        <taxon>Cyanobacteriota</taxon>
        <taxon>Cyanophyceae</taxon>
        <taxon>Desertifilales</taxon>
        <taxon>Desertifilaceae</taxon>
        <taxon>Desertifilum</taxon>
    </lineage>
</organism>
<dbReference type="STRING" id="1781255.BH720_13340"/>
<name>A0A1E5QJ66_9CYAN</name>